<sequence length="567" mass="64778">MNYKLPSLEEIVNRDFVVFKSKKEMISAADADAAFLIDQDVFYIIGFDPLKLSKSMMVDCDTPIEEVVKYVKKYRCLLVKDHAGSPIGFIDSGIVSDCLFNSFRCLRAFFDTVLETMDASCTVIDKDETVCAWTEGAEKIFSIPRDDIIGKPVTSFFEPDMLEILKTLKHGRKLHRHRHQPRPDLFVLINSNPVYLDGKIIGAVVSETDITSQVRLNQELFNMSTEVHRLEQEVARLRPSNDPFSTIKGRSRAIRKTIEMARKVSSAKSTVLILGESGVGKELFAKAIHDARETPNAPFIPINCGAIPASLFESELFGYERGAFSGADQRGKKGKIELARGGTLFLDEIGEMPMEMQVKLLRVLQEKKFYRIGGTKEIDADFRVIAATNRNLEDMVKEGKFREDLFYRLNVISINIPPLRERKEDLIELTHYFLYEFSIRYNRPIHGISQEVMNELFNYSWPGNVRELRNVIERLVVLAADGIIKIEDLPFVHQVDNHSVNIYNQFEETNADVDKILSLKEELEMCEKKIIERVLRIENGNKQACAKRLGVTRATLYNRMKKLGIKM</sequence>
<accession>A0ABT9VQK4</accession>
<dbReference type="Gene3D" id="3.30.450.20">
    <property type="entry name" value="PAS domain"/>
    <property type="match status" value="1"/>
</dbReference>
<dbReference type="PROSITE" id="PS00675">
    <property type="entry name" value="SIGMA54_INTERACT_1"/>
    <property type="match status" value="1"/>
</dbReference>
<feature type="domain" description="PAS" evidence="6">
    <location>
        <begin position="106"/>
        <end position="160"/>
    </location>
</feature>
<dbReference type="SUPFAM" id="SSF46689">
    <property type="entry name" value="Homeodomain-like"/>
    <property type="match status" value="1"/>
</dbReference>
<dbReference type="InterPro" id="IPR002197">
    <property type="entry name" value="HTH_Fis"/>
</dbReference>
<keyword evidence="4" id="KW-0804">Transcription</keyword>
<dbReference type="Proteomes" id="UP001225646">
    <property type="component" value="Unassembled WGS sequence"/>
</dbReference>
<evidence type="ECO:0000256" key="4">
    <source>
        <dbReference type="ARBA" id="ARBA00023163"/>
    </source>
</evidence>
<name>A0ABT9VQK4_9BACI</name>
<dbReference type="SMART" id="SM00091">
    <property type="entry name" value="PAS"/>
    <property type="match status" value="1"/>
</dbReference>
<evidence type="ECO:0000313" key="8">
    <source>
        <dbReference type="Proteomes" id="UP001225646"/>
    </source>
</evidence>
<proteinExistence type="predicted"/>
<dbReference type="PANTHER" id="PTHR32071">
    <property type="entry name" value="TRANSCRIPTIONAL REGULATORY PROTEIN"/>
    <property type="match status" value="1"/>
</dbReference>
<dbReference type="SUPFAM" id="SSF52540">
    <property type="entry name" value="P-loop containing nucleoside triphosphate hydrolases"/>
    <property type="match status" value="1"/>
</dbReference>
<keyword evidence="3" id="KW-0805">Transcription regulation</keyword>
<dbReference type="InterPro" id="IPR003593">
    <property type="entry name" value="AAA+_ATPase"/>
</dbReference>
<dbReference type="InterPro" id="IPR058031">
    <property type="entry name" value="AAA_lid_NorR"/>
</dbReference>
<organism evidence="7 8">
    <name type="scientific">Aeribacillus alveayuensis</name>
    <dbReference type="NCBI Taxonomy" id="279215"/>
    <lineage>
        <taxon>Bacteria</taxon>
        <taxon>Bacillati</taxon>
        <taxon>Bacillota</taxon>
        <taxon>Bacilli</taxon>
        <taxon>Bacillales</taxon>
        <taxon>Bacillaceae</taxon>
        <taxon>Aeribacillus</taxon>
    </lineage>
</organism>
<dbReference type="SMART" id="SM00382">
    <property type="entry name" value="AAA"/>
    <property type="match status" value="1"/>
</dbReference>
<protein>
    <submittedName>
        <fullName evidence="7">PAS domain S-box-containing protein</fullName>
    </submittedName>
</protein>
<dbReference type="EMBL" id="JAUSTR010000012">
    <property type="protein sequence ID" value="MDQ0163259.1"/>
    <property type="molecule type" value="Genomic_DNA"/>
</dbReference>
<dbReference type="InterPro" id="IPR025944">
    <property type="entry name" value="Sigma_54_int_dom_CS"/>
</dbReference>
<dbReference type="Pfam" id="PF02954">
    <property type="entry name" value="HTH_8"/>
    <property type="match status" value="1"/>
</dbReference>
<evidence type="ECO:0000256" key="3">
    <source>
        <dbReference type="ARBA" id="ARBA00023015"/>
    </source>
</evidence>
<dbReference type="SUPFAM" id="SSF55785">
    <property type="entry name" value="PYP-like sensor domain (PAS domain)"/>
    <property type="match status" value="1"/>
</dbReference>
<dbReference type="PROSITE" id="PS50112">
    <property type="entry name" value="PAS"/>
    <property type="match status" value="1"/>
</dbReference>
<dbReference type="Pfam" id="PF00158">
    <property type="entry name" value="Sigma54_activat"/>
    <property type="match status" value="1"/>
</dbReference>
<reference evidence="7 8" key="1">
    <citation type="submission" date="2023-07" db="EMBL/GenBank/DDBJ databases">
        <title>Genomic Encyclopedia of Type Strains, Phase IV (KMG-IV): sequencing the most valuable type-strain genomes for metagenomic binning, comparative biology and taxonomic classification.</title>
        <authorList>
            <person name="Goeker M."/>
        </authorList>
    </citation>
    <scope>NUCLEOTIDE SEQUENCE [LARGE SCALE GENOMIC DNA]</scope>
    <source>
        <strain evidence="7 8">DSM 19092</strain>
    </source>
</reference>
<dbReference type="InterPro" id="IPR035965">
    <property type="entry name" value="PAS-like_dom_sf"/>
</dbReference>
<dbReference type="InterPro" id="IPR009057">
    <property type="entry name" value="Homeodomain-like_sf"/>
</dbReference>
<evidence type="ECO:0000259" key="6">
    <source>
        <dbReference type="PROSITE" id="PS50112"/>
    </source>
</evidence>
<dbReference type="InterPro" id="IPR000014">
    <property type="entry name" value="PAS"/>
</dbReference>
<dbReference type="Gene3D" id="1.10.10.60">
    <property type="entry name" value="Homeodomain-like"/>
    <property type="match status" value="1"/>
</dbReference>
<feature type="domain" description="Sigma-54 factor interaction" evidence="5">
    <location>
        <begin position="247"/>
        <end position="477"/>
    </location>
</feature>
<dbReference type="NCBIfam" id="TIGR00229">
    <property type="entry name" value="sensory_box"/>
    <property type="match status" value="1"/>
</dbReference>
<comment type="caution">
    <text evidence="7">The sequence shown here is derived from an EMBL/GenBank/DDBJ whole genome shotgun (WGS) entry which is preliminary data.</text>
</comment>
<keyword evidence="8" id="KW-1185">Reference proteome</keyword>
<dbReference type="Pfam" id="PF25601">
    <property type="entry name" value="AAA_lid_14"/>
    <property type="match status" value="1"/>
</dbReference>
<dbReference type="PRINTS" id="PR01590">
    <property type="entry name" value="HTHFIS"/>
</dbReference>
<dbReference type="InterPro" id="IPR002078">
    <property type="entry name" value="Sigma_54_int"/>
</dbReference>
<dbReference type="Pfam" id="PF13596">
    <property type="entry name" value="PAS_10"/>
    <property type="match status" value="1"/>
</dbReference>
<keyword evidence="1" id="KW-0547">Nucleotide-binding</keyword>
<dbReference type="PROSITE" id="PS00688">
    <property type="entry name" value="SIGMA54_INTERACT_3"/>
    <property type="match status" value="1"/>
</dbReference>
<keyword evidence="2" id="KW-0067">ATP-binding</keyword>
<dbReference type="CDD" id="cd00130">
    <property type="entry name" value="PAS"/>
    <property type="match status" value="1"/>
</dbReference>
<evidence type="ECO:0000256" key="2">
    <source>
        <dbReference type="ARBA" id="ARBA00022840"/>
    </source>
</evidence>
<dbReference type="CDD" id="cd00009">
    <property type="entry name" value="AAA"/>
    <property type="match status" value="1"/>
</dbReference>
<dbReference type="InterPro" id="IPR025662">
    <property type="entry name" value="Sigma_54_int_dom_ATP-bd_1"/>
</dbReference>
<gene>
    <name evidence="7" type="ORF">J2S06_002338</name>
</gene>
<dbReference type="PROSITE" id="PS50045">
    <property type="entry name" value="SIGMA54_INTERACT_4"/>
    <property type="match status" value="1"/>
</dbReference>
<dbReference type="Gene3D" id="1.10.8.60">
    <property type="match status" value="1"/>
</dbReference>
<evidence type="ECO:0000256" key="1">
    <source>
        <dbReference type="ARBA" id="ARBA00022741"/>
    </source>
</evidence>
<evidence type="ECO:0000313" key="7">
    <source>
        <dbReference type="EMBL" id="MDQ0163259.1"/>
    </source>
</evidence>
<dbReference type="Gene3D" id="3.40.50.300">
    <property type="entry name" value="P-loop containing nucleotide triphosphate hydrolases"/>
    <property type="match status" value="1"/>
</dbReference>
<evidence type="ECO:0000259" key="5">
    <source>
        <dbReference type="PROSITE" id="PS50045"/>
    </source>
</evidence>
<dbReference type="PANTHER" id="PTHR32071:SF57">
    <property type="entry name" value="C4-DICARBOXYLATE TRANSPORT TRANSCRIPTIONAL REGULATORY PROTEIN DCTD"/>
    <property type="match status" value="1"/>
</dbReference>
<dbReference type="InterPro" id="IPR027417">
    <property type="entry name" value="P-loop_NTPase"/>
</dbReference>